<evidence type="ECO:0000256" key="5">
    <source>
        <dbReference type="ARBA" id="ARBA00022989"/>
    </source>
</evidence>
<evidence type="ECO:0000313" key="9">
    <source>
        <dbReference type="EMBL" id="TRM65380.1"/>
    </source>
</evidence>
<accession>A0A550CKN9</accession>
<feature type="transmembrane region" description="Helical" evidence="7">
    <location>
        <begin position="102"/>
        <end position="120"/>
    </location>
</feature>
<protein>
    <recommendedName>
        <fullName evidence="8">Peptidase S54 rhomboid domain-containing protein</fullName>
    </recommendedName>
</protein>
<evidence type="ECO:0000256" key="6">
    <source>
        <dbReference type="ARBA" id="ARBA00023136"/>
    </source>
</evidence>
<dbReference type="OrthoDB" id="10260614at2759"/>
<dbReference type="PANTHER" id="PTHR43731">
    <property type="entry name" value="RHOMBOID PROTEASE"/>
    <property type="match status" value="1"/>
</dbReference>
<dbReference type="InterPro" id="IPR035952">
    <property type="entry name" value="Rhomboid-like_sf"/>
</dbReference>
<dbReference type="GO" id="GO:0006465">
    <property type="term" value="P:signal peptide processing"/>
    <property type="evidence" value="ECO:0007669"/>
    <property type="project" value="TreeGrafter"/>
</dbReference>
<dbReference type="InterPro" id="IPR022764">
    <property type="entry name" value="Peptidase_S54_rhomboid_dom"/>
</dbReference>
<feature type="transmembrane region" description="Helical" evidence="7">
    <location>
        <begin position="388"/>
        <end position="406"/>
    </location>
</feature>
<evidence type="ECO:0000313" key="10">
    <source>
        <dbReference type="Proteomes" id="UP000320762"/>
    </source>
</evidence>
<feature type="domain" description="Peptidase S54 rhomboid" evidence="8">
    <location>
        <begin position="382"/>
        <end position="460"/>
    </location>
</feature>
<keyword evidence="3 7" id="KW-0812">Transmembrane</keyword>
<name>A0A550CKN9_9AGAR</name>
<organism evidence="9 10">
    <name type="scientific">Schizophyllum amplum</name>
    <dbReference type="NCBI Taxonomy" id="97359"/>
    <lineage>
        <taxon>Eukaryota</taxon>
        <taxon>Fungi</taxon>
        <taxon>Dikarya</taxon>
        <taxon>Basidiomycota</taxon>
        <taxon>Agaricomycotina</taxon>
        <taxon>Agaricomycetes</taxon>
        <taxon>Agaricomycetidae</taxon>
        <taxon>Agaricales</taxon>
        <taxon>Schizophyllaceae</taxon>
        <taxon>Schizophyllum</taxon>
    </lineage>
</organism>
<proteinExistence type="inferred from homology"/>
<comment type="caution">
    <text evidence="9">The sequence shown here is derived from an EMBL/GenBank/DDBJ whole genome shotgun (WGS) entry which is preliminary data.</text>
</comment>
<comment type="subcellular location">
    <subcellularLocation>
        <location evidence="1">Membrane</location>
        <topology evidence="1">Multi-pass membrane protein</topology>
    </subcellularLocation>
</comment>
<sequence>MWLGQARIGALGVLRASPFLPCRAPATRAFTAPRFPFPFGSPARQFSWSRKALARVPPGARTAKETVPEAEVFSEAVREQAQGPHGPTFYETAARPRVARQILWFLGFSALSFPVAAWLTERSTSRWEQELWTTNPWDKVTNALLRTKQQQALVEDLRSIHRSLLNGVLSVFPAGVKTTISQLYVTIFQPVADASQPKRVAWSMCFGMGVVLLLQNMSRFAPFMRRNFMHSVVTGMSVTMLTSTFAHAEIFHYLLNMLAFEGFGSSAIVYLVKAQDREQQNGVLEATPLWHFLAFFCVAGTFSSLVHHVVQVKVSYPRLIRQYSAALARHAATAASAVGRTKTWADAVRHTGRTRQHWFPRAPAVEKPPLSELEALQNRLRRTMLPSLGASGAVYACLVITALAFPSAEVALFFPPGLSMNIGTAVLGAVALDITGIIMGWSFMAHWAHLGGALFGFVYYHYGPAFWADMRRIVHAWETRQDGGQQPGKRLM</sequence>
<evidence type="ECO:0000256" key="3">
    <source>
        <dbReference type="ARBA" id="ARBA00022692"/>
    </source>
</evidence>
<gene>
    <name evidence="9" type="ORF">BD626DRAFT_546884</name>
</gene>
<dbReference type="AlphaFoldDB" id="A0A550CKN9"/>
<evidence type="ECO:0000256" key="4">
    <source>
        <dbReference type="ARBA" id="ARBA00022801"/>
    </source>
</evidence>
<dbReference type="InterPro" id="IPR050925">
    <property type="entry name" value="Rhomboid_protease_S54"/>
</dbReference>
<feature type="transmembrane region" description="Helical" evidence="7">
    <location>
        <begin position="200"/>
        <end position="216"/>
    </location>
</feature>
<comment type="similarity">
    <text evidence="2">Belongs to the peptidase S54 family.</text>
</comment>
<keyword evidence="6 7" id="KW-0472">Membrane</keyword>
<feature type="transmembrane region" description="Helical" evidence="7">
    <location>
        <begin position="418"/>
        <end position="438"/>
    </location>
</feature>
<dbReference type="GO" id="GO:0016020">
    <property type="term" value="C:membrane"/>
    <property type="evidence" value="ECO:0007669"/>
    <property type="project" value="UniProtKB-SubCell"/>
</dbReference>
<feature type="transmembrane region" description="Helical" evidence="7">
    <location>
        <begin position="444"/>
        <end position="462"/>
    </location>
</feature>
<evidence type="ECO:0000259" key="8">
    <source>
        <dbReference type="Pfam" id="PF01694"/>
    </source>
</evidence>
<keyword evidence="4" id="KW-0378">Hydrolase</keyword>
<reference evidence="9 10" key="1">
    <citation type="journal article" date="2019" name="New Phytol.">
        <title>Comparative genomics reveals unique wood-decay strategies and fruiting body development in the Schizophyllaceae.</title>
        <authorList>
            <person name="Almasi E."/>
            <person name="Sahu N."/>
            <person name="Krizsan K."/>
            <person name="Balint B."/>
            <person name="Kovacs G.M."/>
            <person name="Kiss B."/>
            <person name="Cseklye J."/>
            <person name="Drula E."/>
            <person name="Henrissat B."/>
            <person name="Nagy I."/>
            <person name="Chovatia M."/>
            <person name="Adam C."/>
            <person name="LaButti K."/>
            <person name="Lipzen A."/>
            <person name="Riley R."/>
            <person name="Grigoriev I.V."/>
            <person name="Nagy L.G."/>
        </authorList>
    </citation>
    <scope>NUCLEOTIDE SEQUENCE [LARGE SCALE GENOMIC DNA]</scope>
    <source>
        <strain evidence="9 10">NL-1724</strain>
    </source>
</reference>
<evidence type="ECO:0000256" key="1">
    <source>
        <dbReference type="ARBA" id="ARBA00004141"/>
    </source>
</evidence>
<feature type="transmembrane region" description="Helical" evidence="7">
    <location>
        <begin position="292"/>
        <end position="310"/>
    </location>
</feature>
<feature type="transmembrane region" description="Helical" evidence="7">
    <location>
        <begin position="253"/>
        <end position="272"/>
    </location>
</feature>
<dbReference type="Proteomes" id="UP000320762">
    <property type="component" value="Unassembled WGS sequence"/>
</dbReference>
<dbReference type="PANTHER" id="PTHR43731:SF14">
    <property type="entry name" value="PRESENILIN-ASSOCIATED RHOMBOID-LIKE PROTEIN, MITOCHONDRIAL"/>
    <property type="match status" value="1"/>
</dbReference>
<evidence type="ECO:0000256" key="7">
    <source>
        <dbReference type="SAM" id="Phobius"/>
    </source>
</evidence>
<dbReference type="SUPFAM" id="SSF144091">
    <property type="entry name" value="Rhomboid-like"/>
    <property type="match status" value="1"/>
</dbReference>
<dbReference type="EMBL" id="VDMD01000005">
    <property type="protein sequence ID" value="TRM65380.1"/>
    <property type="molecule type" value="Genomic_DNA"/>
</dbReference>
<keyword evidence="5 7" id="KW-1133">Transmembrane helix</keyword>
<dbReference type="GO" id="GO:0004252">
    <property type="term" value="F:serine-type endopeptidase activity"/>
    <property type="evidence" value="ECO:0007669"/>
    <property type="project" value="InterPro"/>
</dbReference>
<dbReference type="Gene3D" id="1.20.1540.10">
    <property type="entry name" value="Rhomboid-like"/>
    <property type="match status" value="1"/>
</dbReference>
<dbReference type="Pfam" id="PF01694">
    <property type="entry name" value="Rhomboid"/>
    <property type="match status" value="1"/>
</dbReference>
<keyword evidence="10" id="KW-1185">Reference proteome</keyword>
<dbReference type="STRING" id="97359.A0A550CKN9"/>
<evidence type="ECO:0000256" key="2">
    <source>
        <dbReference type="ARBA" id="ARBA00009045"/>
    </source>
</evidence>